<feature type="compositionally biased region" description="Polar residues" evidence="1">
    <location>
        <begin position="14"/>
        <end position="43"/>
    </location>
</feature>
<organism evidence="2">
    <name type="scientific">Polytomella parva</name>
    <dbReference type="NCBI Taxonomy" id="51329"/>
    <lineage>
        <taxon>Eukaryota</taxon>
        <taxon>Viridiplantae</taxon>
        <taxon>Chlorophyta</taxon>
        <taxon>core chlorophytes</taxon>
        <taxon>Chlorophyceae</taxon>
        <taxon>CS clade</taxon>
        <taxon>Chlamydomonadales</taxon>
        <taxon>Chlamydomonadaceae</taxon>
        <taxon>Polytomella</taxon>
    </lineage>
</organism>
<sequence>MAEYMHRISKETGSDSSSRYGRSLNTQRPGSRQETNNVQQGVSSGHGIPGTLRPPSANRQRPPSASRNPYIGDSRPSSGSRPQSVGRSDSRSNGNGSNILLYSSSSSVLNKTAPLQRLQEPTGVLGRSNVLNRPSTSGGFIPPSAAVPLSQKLAQTKAVYDSARVNQSLDSLLKSGIRPNRNEIQEAIQQQQQQQQQQK</sequence>
<protein>
    <submittedName>
        <fullName evidence="2">Uncharacterized protein</fullName>
    </submittedName>
</protein>
<accession>A0A7S0UWG8</accession>
<name>A0A7S0UWG8_9CHLO</name>
<dbReference type="EMBL" id="HBFM01007262">
    <property type="protein sequence ID" value="CAD8768147.1"/>
    <property type="molecule type" value="Transcribed_RNA"/>
</dbReference>
<feature type="compositionally biased region" description="Polar residues" evidence="1">
    <location>
        <begin position="57"/>
        <end position="67"/>
    </location>
</feature>
<feature type="compositionally biased region" description="Basic and acidic residues" evidence="1">
    <location>
        <begin position="1"/>
        <end position="13"/>
    </location>
</feature>
<proteinExistence type="predicted"/>
<feature type="compositionally biased region" description="Low complexity" evidence="1">
    <location>
        <begin position="84"/>
        <end position="110"/>
    </location>
</feature>
<feature type="compositionally biased region" description="Polar residues" evidence="1">
    <location>
        <begin position="129"/>
        <end position="138"/>
    </location>
</feature>
<evidence type="ECO:0000313" key="2">
    <source>
        <dbReference type="EMBL" id="CAD8768147.1"/>
    </source>
</evidence>
<evidence type="ECO:0000256" key="1">
    <source>
        <dbReference type="SAM" id="MobiDB-lite"/>
    </source>
</evidence>
<gene>
    <name evidence="2" type="ORF">PPAR00522_LOCUS4543</name>
</gene>
<dbReference type="AlphaFoldDB" id="A0A7S0UWG8"/>
<reference evidence="2" key="1">
    <citation type="submission" date="2021-01" db="EMBL/GenBank/DDBJ databases">
        <authorList>
            <person name="Corre E."/>
            <person name="Pelletier E."/>
            <person name="Niang G."/>
            <person name="Scheremetjew M."/>
            <person name="Finn R."/>
            <person name="Kale V."/>
            <person name="Holt S."/>
            <person name="Cochrane G."/>
            <person name="Meng A."/>
            <person name="Brown T."/>
            <person name="Cohen L."/>
        </authorList>
    </citation>
    <scope>NUCLEOTIDE SEQUENCE</scope>
    <source>
        <strain evidence="2">SAG 63-3</strain>
    </source>
</reference>
<feature type="region of interest" description="Disordered" evidence="1">
    <location>
        <begin position="1"/>
        <end position="144"/>
    </location>
</feature>